<evidence type="ECO:0000313" key="2">
    <source>
        <dbReference type="EMBL" id="CDW84849.1"/>
    </source>
</evidence>
<dbReference type="AlphaFoldDB" id="A0A078ARL9"/>
<dbReference type="Proteomes" id="UP000039865">
    <property type="component" value="Unassembled WGS sequence"/>
</dbReference>
<reference evidence="2 3" key="1">
    <citation type="submission" date="2014-06" db="EMBL/GenBank/DDBJ databases">
        <authorList>
            <person name="Swart Estienne"/>
        </authorList>
    </citation>
    <scope>NUCLEOTIDE SEQUENCE [LARGE SCALE GENOMIC DNA]</scope>
    <source>
        <strain evidence="2 3">130c</strain>
    </source>
</reference>
<name>A0A078ARL9_STYLE</name>
<evidence type="ECO:0000256" key="1">
    <source>
        <dbReference type="SAM" id="MobiDB-lite"/>
    </source>
</evidence>
<feature type="region of interest" description="Disordered" evidence="1">
    <location>
        <begin position="669"/>
        <end position="688"/>
    </location>
</feature>
<protein>
    <submittedName>
        <fullName evidence="2">Uncharacterized protein</fullName>
    </submittedName>
</protein>
<proteinExistence type="predicted"/>
<feature type="region of interest" description="Disordered" evidence="1">
    <location>
        <begin position="802"/>
        <end position="822"/>
    </location>
</feature>
<dbReference type="InParanoid" id="A0A078ARL9"/>
<sequence length="822" mass="97496">MGNQRSREAFMCQGSDRQKSVRKFKIDKEKRQKLLHSKDRLNQLLMQHSHRQLQDIKDLSPFDQSLQFIHEKLFDSCKDWAEPLLQQYLGEMSKQIDRKYQTYKWNIEVNLQKEVVKTKALRQCVSDSTKADIFNLSASSGNNEKDGGRNQLTTVFNELSDNDANELQIVQQSIIQIQKVVDVSDNNFEHTRNFSPNQDQTYSIDQTYFENQYPRLYSNEKTMHYRSQKNFTVAIKRQFSAEIADDTYKRRRDKIKTFLEKKETNDLFRRKIKIIKKHLRNTQHPLRILIDLFAVELHKVTLFKSTIISSDNHSSEYAKLGCKNVLKVSERLIEDQKSKQVKFDKIIESVQTFIQLLRSAIIRFYQIDYNGLKLGVRNYFTDFYGVDDQYYLDAHLIREKKKLAREQPIRVLLSNLDEKSVQFQLIKYQVNKSQFNPESQNQSVPARQSEKNPMGRPRLLESLKDETEIYRIEDNKTVISTVTNPKSSMPKPNPYQKSIKLLKELEKITSLRKKKSLIKYVWNKLQQEVYEYWKQHPDIVSLDKQKVFEDTRLCLMAYIITKSQCQDILVSFKALSPFIDQHQMKDSMPMATVESAIKVIIQDLYYDQEEIKEDDGQYTQLDVFGSEKNRFMNINVSSPANASLLSRRSVVAQQPQRREFLDKIQHIKEENSKQDQQPQDLEDEEEELHQKLRADAKEKRDQHINSLRMMYQDGTFLSRKTFQKTSQIIQHSFKSFFRYPTKMKRHNSRENFTNIQNQSKIVAMPQTDKNYQFTTVYPEYTVSRVEQGSSYSKDYPHYNLNKFSRVKTPENTRKSRKFTDQY</sequence>
<gene>
    <name evidence="2" type="primary">Contig16519.g17584</name>
    <name evidence="2" type="ORF">STYLEM_13918</name>
</gene>
<dbReference type="OrthoDB" id="10678661at2759"/>
<evidence type="ECO:0000313" key="3">
    <source>
        <dbReference type="Proteomes" id="UP000039865"/>
    </source>
</evidence>
<accession>A0A078ARL9</accession>
<feature type="compositionally biased region" description="Polar residues" evidence="1">
    <location>
        <begin position="434"/>
        <end position="446"/>
    </location>
</feature>
<keyword evidence="3" id="KW-1185">Reference proteome</keyword>
<feature type="compositionally biased region" description="Basic and acidic residues" evidence="1">
    <location>
        <begin position="807"/>
        <end position="822"/>
    </location>
</feature>
<feature type="region of interest" description="Disordered" evidence="1">
    <location>
        <begin position="434"/>
        <end position="458"/>
    </location>
</feature>
<dbReference type="EMBL" id="CCKQ01013206">
    <property type="protein sequence ID" value="CDW84849.1"/>
    <property type="molecule type" value="Genomic_DNA"/>
</dbReference>
<organism evidence="2 3">
    <name type="scientific">Stylonychia lemnae</name>
    <name type="common">Ciliate</name>
    <dbReference type="NCBI Taxonomy" id="5949"/>
    <lineage>
        <taxon>Eukaryota</taxon>
        <taxon>Sar</taxon>
        <taxon>Alveolata</taxon>
        <taxon>Ciliophora</taxon>
        <taxon>Intramacronucleata</taxon>
        <taxon>Spirotrichea</taxon>
        <taxon>Stichotrichia</taxon>
        <taxon>Sporadotrichida</taxon>
        <taxon>Oxytrichidae</taxon>
        <taxon>Stylonychinae</taxon>
        <taxon>Stylonychia</taxon>
    </lineage>
</organism>